<dbReference type="SMART" id="SM00717">
    <property type="entry name" value="SANT"/>
    <property type="match status" value="2"/>
</dbReference>
<dbReference type="InterPro" id="IPR044636">
    <property type="entry name" value="RADIALIS-like"/>
</dbReference>
<dbReference type="EMBL" id="VDCV01000007">
    <property type="protein sequence ID" value="KAB5547645.1"/>
    <property type="molecule type" value="Genomic_DNA"/>
</dbReference>
<keyword evidence="3" id="KW-0804">Transcription</keyword>
<reference evidence="8" key="1">
    <citation type="journal article" date="2019" name="Gigascience">
        <title>De novo genome assembly of the endangered Acer yangbiense, a plant species with extremely small populations endemic to Yunnan Province, China.</title>
        <authorList>
            <person name="Yang J."/>
            <person name="Wariss H.M."/>
            <person name="Tao L."/>
            <person name="Zhang R."/>
            <person name="Yun Q."/>
            <person name="Hollingsworth P."/>
            <person name="Dao Z."/>
            <person name="Luo G."/>
            <person name="Guo H."/>
            <person name="Ma Y."/>
            <person name="Sun W."/>
        </authorList>
    </citation>
    <scope>NUCLEOTIDE SEQUENCE [LARGE SCALE GENOMIC DNA]</scope>
    <source>
        <strain evidence="8">cv. br00</strain>
    </source>
</reference>
<name>A0A5N5LXR6_9ROSI</name>
<dbReference type="Pfam" id="PF00249">
    <property type="entry name" value="Myb_DNA-binding"/>
    <property type="match status" value="1"/>
</dbReference>
<sequence length="268" mass="31031">MASSSSPQPSTNWSAEQNKLFENALAIYDKDTPDRWRHIAEIVEGATEEEVKKRYEILLDDIKSIESDKVPLPIYKNEGSSKENIISNEEESCSEVKDITNIKMLTSWPKGPDTVDQGWFAISDQSITVLSSRRAFFFYFLIFILKFDPLSHSRSYHQDSRISFTIFVFIFAREMGSGCFPQPNSKWSEQKNKLFENAIAIYDKDSPDRWRNIARFVGETTEEEVKKQYEILLDDISRIESDQVPLPNYKNHEESITENSIISNEGDR</sequence>
<gene>
    <name evidence="7" type="ORF">DKX38_011051</name>
</gene>
<evidence type="ECO:0000256" key="1">
    <source>
        <dbReference type="ARBA" id="ARBA00004123"/>
    </source>
</evidence>
<dbReference type="InterPro" id="IPR009057">
    <property type="entry name" value="Homeodomain-like_sf"/>
</dbReference>
<dbReference type="PANTHER" id="PTHR43952">
    <property type="entry name" value="MYB FAMILY TRANSCRIPTION FACTOR-RELATED"/>
    <property type="match status" value="1"/>
</dbReference>
<organism evidence="7 8">
    <name type="scientific">Salix brachista</name>
    <dbReference type="NCBI Taxonomy" id="2182728"/>
    <lineage>
        <taxon>Eukaryota</taxon>
        <taxon>Viridiplantae</taxon>
        <taxon>Streptophyta</taxon>
        <taxon>Embryophyta</taxon>
        <taxon>Tracheophyta</taxon>
        <taxon>Spermatophyta</taxon>
        <taxon>Magnoliopsida</taxon>
        <taxon>eudicotyledons</taxon>
        <taxon>Gunneridae</taxon>
        <taxon>Pentapetalae</taxon>
        <taxon>rosids</taxon>
        <taxon>fabids</taxon>
        <taxon>Malpighiales</taxon>
        <taxon>Salicaceae</taxon>
        <taxon>Saliceae</taxon>
        <taxon>Salix</taxon>
    </lineage>
</organism>
<dbReference type="Proteomes" id="UP000326939">
    <property type="component" value="Chromosome 7"/>
</dbReference>
<keyword evidence="4" id="KW-0539">Nucleus</keyword>
<dbReference type="PANTHER" id="PTHR43952:SF60">
    <property type="entry name" value="PROTEIN RADIALIS-LIKE 3"/>
    <property type="match status" value="1"/>
</dbReference>
<dbReference type="InterPro" id="IPR001005">
    <property type="entry name" value="SANT/Myb"/>
</dbReference>
<evidence type="ECO:0000313" key="8">
    <source>
        <dbReference type="Proteomes" id="UP000326939"/>
    </source>
</evidence>
<dbReference type="Gene3D" id="1.10.10.60">
    <property type="entry name" value="Homeodomain-like"/>
    <property type="match status" value="2"/>
</dbReference>
<dbReference type="GO" id="GO:0005634">
    <property type="term" value="C:nucleus"/>
    <property type="evidence" value="ECO:0007669"/>
    <property type="project" value="UniProtKB-SubCell"/>
</dbReference>
<evidence type="ECO:0000313" key="7">
    <source>
        <dbReference type="EMBL" id="KAB5547645.1"/>
    </source>
</evidence>
<feature type="compositionally biased region" description="Polar residues" evidence="5">
    <location>
        <begin position="257"/>
        <end position="268"/>
    </location>
</feature>
<feature type="region of interest" description="Disordered" evidence="5">
    <location>
        <begin position="247"/>
        <end position="268"/>
    </location>
</feature>
<feature type="domain" description="Myb-like" evidence="6">
    <location>
        <begin position="185"/>
        <end position="233"/>
    </location>
</feature>
<evidence type="ECO:0000256" key="3">
    <source>
        <dbReference type="ARBA" id="ARBA00023163"/>
    </source>
</evidence>
<evidence type="ECO:0000256" key="5">
    <source>
        <dbReference type="SAM" id="MobiDB-lite"/>
    </source>
</evidence>
<keyword evidence="2" id="KW-0805">Transcription regulation</keyword>
<dbReference type="AlphaFoldDB" id="A0A5N5LXR6"/>
<dbReference type="GO" id="GO:0003700">
    <property type="term" value="F:DNA-binding transcription factor activity"/>
    <property type="evidence" value="ECO:0007669"/>
    <property type="project" value="InterPro"/>
</dbReference>
<dbReference type="CDD" id="cd00167">
    <property type="entry name" value="SANT"/>
    <property type="match status" value="2"/>
</dbReference>
<protein>
    <recommendedName>
        <fullName evidence="6">Myb-like domain-containing protein</fullName>
    </recommendedName>
</protein>
<dbReference type="FunFam" id="1.10.10.60:FF:000154">
    <property type="entry name" value="Transcription factor SRM1"/>
    <property type="match status" value="2"/>
</dbReference>
<feature type="domain" description="Myb-like" evidence="6">
    <location>
        <begin position="12"/>
        <end position="59"/>
    </location>
</feature>
<comment type="caution">
    <text evidence="7">The sequence shown here is derived from an EMBL/GenBank/DDBJ whole genome shotgun (WGS) entry which is preliminary data.</text>
</comment>
<evidence type="ECO:0000259" key="6">
    <source>
        <dbReference type="PROSITE" id="PS50090"/>
    </source>
</evidence>
<keyword evidence="8" id="KW-1185">Reference proteome</keyword>
<dbReference type="PROSITE" id="PS50090">
    <property type="entry name" value="MYB_LIKE"/>
    <property type="match status" value="2"/>
</dbReference>
<evidence type="ECO:0000256" key="4">
    <source>
        <dbReference type="ARBA" id="ARBA00023242"/>
    </source>
</evidence>
<dbReference type="SUPFAM" id="SSF46689">
    <property type="entry name" value="Homeodomain-like"/>
    <property type="match status" value="2"/>
</dbReference>
<comment type="subcellular location">
    <subcellularLocation>
        <location evidence="1">Nucleus</location>
    </subcellularLocation>
</comment>
<accession>A0A5N5LXR6</accession>
<proteinExistence type="predicted"/>
<evidence type="ECO:0000256" key="2">
    <source>
        <dbReference type="ARBA" id="ARBA00023015"/>
    </source>
</evidence>